<dbReference type="RefSeq" id="WP_205134397.1">
    <property type="nucleotide sequence ID" value="NZ_JACSNT010000018.1"/>
</dbReference>
<keyword evidence="5" id="KW-1185">Reference proteome</keyword>
<name>A0ABS2GC29_9FIRM</name>
<dbReference type="Gene3D" id="3.20.20.450">
    <property type="entry name" value="EAL domain"/>
    <property type="match status" value="1"/>
</dbReference>
<dbReference type="PANTHER" id="PTHR33121">
    <property type="entry name" value="CYCLIC DI-GMP PHOSPHODIESTERASE PDEF"/>
    <property type="match status" value="1"/>
</dbReference>
<organism evidence="4 5">
    <name type="scientific">Anaerotignum lactatifermentans</name>
    <dbReference type="NCBI Taxonomy" id="160404"/>
    <lineage>
        <taxon>Bacteria</taxon>
        <taxon>Bacillati</taxon>
        <taxon>Bacillota</taxon>
        <taxon>Clostridia</taxon>
        <taxon>Lachnospirales</taxon>
        <taxon>Anaerotignaceae</taxon>
        <taxon>Anaerotignum</taxon>
    </lineage>
</organism>
<dbReference type="SMART" id="SM00267">
    <property type="entry name" value="GGDEF"/>
    <property type="match status" value="1"/>
</dbReference>
<keyword evidence="1" id="KW-0812">Transmembrane</keyword>
<dbReference type="CDD" id="cd01948">
    <property type="entry name" value="EAL"/>
    <property type="match status" value="1"/>
</dbReference>
<dbReference type="Gene3D" id="3.30.70.270">
    <property type="match status" value="1"/>
</dbReference>
<comment type="caution">
    <text evidence="4">The sequence shown here is derived from an EMBL/GenBank/DDBJ whole genome shotgun (WGS) entry which is preliminary data.</text>
</comment>
<proteinExistence type="predicted"/>
<evidence type="ECO:0000313" key="4">
    <source>
        <dbReference type="EMBL" id="MBM6878737.1"/>
    </source>
</evidence>
<dbReference type="SMART" id="SM00052">
    <property type="entry name" value="EAL"/>
    <property type="match status" value="1"/>
</dbReference>
<protein>
    <submittedName>
        <fullName evidence="4">EAL domain-containing protein</fullName>
    </submittedName>
</protein>
<dbReference type="SUPFAM" id="SSF141868">
    <property type="entry name" value="EAL domain-like"/>
    <property type="match status" value="1"/>
</dbReference>
<evidence type="ECO:0000259" key="2">
    <source>
        <dbReference type="PROSITE" id="PS50883"/>
    </source>
</evidence>
<dbReference type="EMBL" id="JACSNV010000020">
    <property type="protein sequence ID" value="MBM6878737.1"/>
    <property type="molecule type" value="Genomic_DNA"/>
</dbReference>
<dbReference type="InterPro" id="IPR029787">
    <property type="entry name" value="Nucleotide_cyclase"/>
</dbReference>
<dbReference type="Pfam" id="PF00990">
    <property type="entry name" value="GGDEF"/>
    <property type="match status" value="1"/>
</dbReference>
<reference evidence="4 5" key="1">
    <citation type="journal article" date="2021" name="Sci. Rep.">
        <title>The distribution of antibiotic resistance genes in chicken gut microbiota commensals.</title>
        <authorList>
            <person name="Juricova H."/>
            <person name="Matiasovicova J."/>
            <person name="Kubasova T."/>
            <person name="Cejkova D."/>
            <person name="Rychlik I."/>
        </authorList>
    </citation>
    <scope>NUCLEOTIDE SEQUENCE [LARGE SCALE GENOMIC DNA]</scope>
    <source>
        <strain evidence="4 5">An431b</strain>
    </source>
</reference>
<evidence type="ECO:0000259" key="3">
    <source>
        <dbReference type="PROSITE" id="PS50887"/>
    </source>
</evidence>
<keyword evidence="1" id="KW-0472">Membrane</keyword>
<dbReference type="InterPro" id="IPR043128">
    <property type="entry name" value="Rev_trsase/Diguanyl_cyclase"/>
</dbReference>
<dbReference type="InterPro" id="IPR035919">
    <property type="entry name" value="EAL_sf"/>
</dbReference>
<keyword evidence="1" id="KW-1133">Transmembrane helix</keyword>
<gene>
    <name evidence="4" type="ORF">H9X83_11310</name>
</gene>
<dbReference type="SUPFAM" id="SSF55073">
    <property type="entry name" value="Nucleotide cyclase"/>
    <property type="match status" value="1"/>
</dbReference>
<dbReference type="Proteomes" id="UP000729290">
    <property type="component" value="Unassembled WGS sequence"/>
</dbReference>
<dbReference type="PROSITE" id="PS50887">
    <property type="entry name" value="GGDEF"/>
    <property type="match status" value="1"/>
</dbReference>
<dbReference type="Pfam" id="PF00563">
    <property type="entry name" value="EAL"/>
    <property type="match status" value="1"/>
</dbReference>
<sequence length="605" mass="69868">MEDKIIIYVAGNPDAFPLEYYDKEIGAFDGVIPHLLEDFSEKSGYQLTYYQPGEEDHRESFAENNQVDILSGYVNGEAVPENTEKTQILQISANGENITYYLCFTEAAPDSLKADLKDFLASVQQQEISGILVETAVLHQSAKGNHLTVFALGFIIIILVCAMILIVRRYKNKLFRFREYLETDEATGLGNQDYFIRKFDQLTNNKTKTLYQIVYFYVDYDHLYRICNREQADEFMRYCAEKIKERTQGNEVLARVADNGFSVLKFAGTAQDLHQWIITLFREIHAYSVKQGRPYDMSISVGVYPIKENDRNLREMLYNALECAQIARRGENLYLTCTDSLMRTVMEERYLQESMDKAFVNKEFQLYLQFYVEAGSFRVVGGEALSRWNHPQKGIIMPSVFVPLMEKEKMISRLDYYCLERVCEFLEHLWKKQIDSFFISCNFSRDTFSSADFVDQCKRIMAPFDFPKELLIFEITESAAAKSVAQVQENILALRSYGVRIALDDFGEGFSSFYDIQQYPIDGVKLDKGLVDDILSPSGSAIVRAMIQVGHELGMTILAEGVETEEQVYALQKMNCDVIQGFHFYVPLPYWDAEKRLLEEYQKRT</sequence>
<evidence type="ECO:0000313" key="5">
    <source>
        <dbReference type="Proteomes" id="UP000729290"/>
    </source>
</evidence>
<dbReference type="PANTHER" id="PTHR33121:SF71">
    <property type="entry name" value="OXYGEN SENSOR PROTEIN DOSP"/>
    <property type="match status" value="1"/>
</dbReference>
<dbReference type="PROSITE" id="PS50883">
    <property type="entry name" value="EAL"/>
    <property type="match status" value="1"/>
</dbReference>
<accession>A0ABS2GC29</accession>
<feature type="transmembrane region" description="Helical" evidence="1">
    <location>
        <begin position="147"/>
        <end position="167"/>
    </location>
</feature>
<dbReference type="InterPro" id="IPR000160">
    <property type="entry name" value="GGDEF_dom"/>
</dbReference>
<evidence type="ECO:0000256" key="1">
    <source>
        <dbReference type="SAM" id="Phobius"/>
    </source>
</evidence>
<dbReference type="InterPro" id="IPR001633">
    <property type="entry name" value="EAL_dom"/>
</dbReference>
<feature type="domain" description="EAL" evidence="2">
    <location>
        <begin position="348"/>
        <end position="601"/>
    </location>
</feature>
<feature type="domain" description="GGDEF" evidence="3">
    <location>
        <begin position="211"/>
        <end position="339"/>
    </location>
</feature>
<dbReference type="InterPro" id="IPR050706">
    <property type="entry name" value="Cyclic-di-GMP_PDE-like"/>
</dbReference>